<proteinExistence type="predicted"/>
<evidence type="ECO:0000256" key="1">
    <source>
        <dbReference type="SAM" id="MobiDB-lite"/>
    </source>
</evidence>
<organism evidence="2 3">
    <name type="scientific">Rhodocista pekingensis</name>
    <dbReference type="NCBI Taxonomy" id="201185"/>
    <lineage>
        <taxon>Bacteria</taxon>
        <taxon>Pseudomonadati</taxon>
        <taxon>Pseudomonadota</taxon>
        <taxon>Alphaproteobacteria</taxon>
        <taxon>Rhodospirillales</taxon>
        <taxon>Azospirillaceae</taxon>
        <taxon>Rhodocista</taxon>
    </lineage>
</organism>
<name>A0ABW2KX82_9PROT</name>
<feature type="compositionally biased region" description="Basic and acidic residues" evidence="1">
    <location>
        <begin position="63"/>
        <end position="78"/>
    </location>
</feature>
<accession>A0ABW2KX82</accession>
<evidence type="ECO:0000313" key="2">
    <source>
        <dbReference type="EMBL" id="MFC7333911.1"/>
    </source>
</evidence>
<dbReference type="Proteomes" id="UP001596456">
    <property type="component" value="Unassembled WGS sequence"/>
</dbReference>
<dbReference type="EMBL" id="JBHTCM010000010">
    <property type="protein sequence ID" value="MFC7333911.1"/>
    <property type="molecule type" value="Genomic_DNA"/>
</dbReference>
<evidence type="ECO:0000313" key="3">
    <source>
        <dbReference type="Proteomes" id="UP001596456"/>
    </source>
</evidence>
<keyword evidence="3" id="KW-1185">Reference proteome</keyword>
<gene>
    <name evidence="2" type="ORF">ACFQPS_12125</name>
</gene>
<comment type="caution">
    <text evidence="2">The sequence shown here is derived from an EMBL/GenBank/DDBJ whole genome shotgun (WGS) entry which is preliminary data.</text>
</comment>
<feature type="region of interest" description="Disordered" evidence="1">
    <location>
        <begin position="55"/>
        <end position="78"/>
    </location>
</feature>
<reference evidence="3" key="1">
    <citation type="journal article" date="2019" name="Int. J. Syst. Evol. Microbiol.">
        <title>The Global Catalogue of Microorganisms (GCM) 10K type strain sequencing project: providing services to taxonomists for standard genome sequencing and annotation.</title>
        <authorList>
            <consortium name="The Broad Institute Genomics Platform"/>
            <consortium name="The Broad Institute Genome Sequencing Center for Infectious Disease"/>
            <person name="Wu L."/>
            <person name="Ma J."/>
        </authorList>
    </citation>
    <scope>NUCLEOTIDE SEQUENCE [LARGE SCALE GENOMIC DNA]</scope>
    <source>
        <strain evidence="3">CGMCC 1.16275</strain>
    </source>
</reference>
<dbReference type="RefSeq" id="WP_377359299.1">
    <property type="nucleotide sequence ID" value="NZ_JBHTCM010000010.1"/>
</dbReference>
<protein>
    <submittedName>
        <fullName evidence="2">Uncharacterized protein</fullName>
    </submittedName>
</protein>
<sequence length="78" mass="8300">MFGLHRRLRCRGAAAPTDTAVPALGPGQATGRRRSRVAVLEDLLGPQGLLAGGECGEFRRHRQGDTVGDRAAADRPPR</sequence>